<keyword evidence="1" id="KW-0812">Transmembrane</keyword>
<keyword evidence="1" id="KW-1133">Transmembrane helix</keyword>
<evidence type="ECO:0000313" key="4">
    <source>
        <dbReference type="Proteomes" id="UP001497497"/>
    </source>
</evidence>
<dbReference type="InterPro" id="IPR036179">
    <property type="entry name" value="Ig-like_dom_sf"/>
</dbReference>
<evidence type="ECO:0000259" key="2">
    <source>
        <dbReference type="PROSITE" id="PS50835"/>
    </source>
</evidence>
<keyword evidence="4" id="KW-1185">Reference proteome</keyword>
<dbReference type="EMBL" id="CAXITT010000409">
    <property type="protein sequence ID" value="CAL1540994.1"/>
    <property type="molecule type" value="Genomic_DNA"/>
</dbReference>
<dbReference type="Proteomes" id="UP001497497">
    <property type="component" value="Unassembled WGS sequence"/>
</dbReference>
<protein>
    <recommendedName>
        <fullName evidence="2">Ig-like domain-containing protein</fullName>
    </recommendedName>
</protein>
<dbReference type="AlphaFoldDB" id="A0AAV2I545"/>
<gene>
    <name evidence="3" type="ORF">GSLYS_00014643001</name>
</gene>
<dbReference type="InterPro" id="IPR013783">
    <property type="entry name" value="Ig-like_fold"/>
</dbReference>
<dbReference type="SUPFAM" id="SSF48726">
    <property type="entry name" value="Immunoglobulin"/>
    <property type="match status" value="1"/>
</dbReference>
<name>A0AAV2I545_LYMST</name>
<dbReference type="InterPro" id="IPR007110">
    <property type="entry name" value="Ig-like_dom"/>
</dbReference>
<feature type="transmembrane region" description="Helical" evidence="1">
    <location>
        <begin position="120"/>
        <end position="141"/>
    </location>
</feature>
<proteinExistence type="predicted"/>
<evidence type="ECO:0000313" key="3">
    <source>
        <dbReference type="EMBL" id="CAL1540994.1"/>
    </source>
</evidence>
<accession>A0AAV2I545</accession>
<feature type="transmembrane region" description="Helical" evidence="1">
    <location>
        <begin position="161"/>
        <end position="180"/>
    </location>
</feature>
<comment type="caution">
    <text evidence="3">The sequence shown here is derived from an EMBL/GenBank/DDBJ whole genome shotgun (WGS) entry which is preliminary data.</text>
</comment>
<reference evidence="3 4" key="1">
    <citation type="submission" date="2024-04" db="EMBL/GenBank/DDBJ databases">
        <authorList>
            <consortium name="Genoscope - CEA"/>
            <person name="William W."/>
        </authorList>
    </citation>
    <scope>NUCLEOTIDE SEQUENCE [LARGE SCALE GENOMIC DNA]</scope>
</reference>
<evidence type="ECO:0000256" key="1">
    <source>
        <dbReference type="SAM" id="Phobius"/>
    </source>
</evidence>
<dbReference type="Gene3D" id="2.60.40.10">
    <property type="entry name" value="Immunoglobulins"/>
    <property type="match status" value="1"/>
</dbReference>
<sequence length="253" mass="28219">MVTELSTYHWIGPLKMAKLVPLMFVVIVLTCAIVHLEAAEAHKRDVSPERYQNLIYGSTATLICADETFSPFDFPSASFQWILPSTSIINESTPHDSRHYSFSNNGSTLTVNNIDKPDFGLYYCLVLTRPFTVHATVRLGVNINGPYFGDLMERYATNMKMGLAAGGVMFLIMAMFCFNYDQFQARHDKPRGLTNAKSSRPKQDLNSQELCHVNSGFVDDATTAGASPEDEGVHNWVNKSVLVSEVNEDKTSF</sequence>
<feature type="transmembrane region" description="Helical" evidence="1">
    <location>
        <begin position="20"/>
        <end position="38"/>
    </location>
</feature>
<feature type="domain" description="Ig-like" evidence="2">
    <location>
        <begin position="57"/>
        <end position="134"/>
    </location>
</feature>
<keyword evidence="1" id="KW-0472">Membrane</keyword>
<organism evidence="3 4">
    <name type="scientific">Lymnaea stagnalis</name>
    <name type="common">Great pond snail</name>
    <name type="synonym">Helix stagnalis</name>
    <dbReference type="NCBI Taxonomy" id="6523"/>
    <lineage>
        <taxon>Eukaryota</taxon>
        <taxon>Metazoa</taxon>
        <taxon>Spiralia</taxon>
        <taxon>Lophotrochozoa</taxon>
        <taxon>Mollusca</taxon>
        <taxon>Gastropoda</taxon>
        <taxon>Heterobranchia</taxon>
        <taxon>Euthyneura</taxon>
        <taxon>Panpulmonata</taxon>
        <taxon>Hygrophila</taxon>
        <taxon>Lymnaeoidea</taxon>
        <taxon>Lymnaeidae</taxon>
        <taxon>Lymnaea</taxon>
    </lineage>
</organism>
<dbReference type="PROSITE" id="PS50835">
    <property type="entry name" value="IG_LIKE"/>
    <property type="match status" value="1"/>
</dbReference>